<dbReference type="PANTHER" id="PTHR42201:SF1">
    <property type="entry name" value="TAXIS PROTEIN"/>
    <property type="match status" value="1"/>
</dbReference>
<dbReference type="PANTHER" id="PTHR42201">
    <property type="entry name" value="TAXIS PROTEIN"/>
    <property type="match status" value="1"/>
</dbReference>
<dbReference type="InterPro" id="IPR007381">
    <property type="entry name" value="CheF1/F2"/>
</dbReference>
<name>A0A897MR12_9EURY</name>
<dbReference type="EMBL" id="CP064787">
    <property type="protein sequence ID" value="QSG04590.1"/>
    <property type="molecule type" value="Genomic_DNA"/>
</dbReference>
<dbReference type="GO" id="GO:0006935">
    <property type="term" value="P:chemotaxis"/>
    <property type="evidence" value="ECO:0007669"/>
    <property type="project" value="InterPro"/>
</dbReference>
<dbReference type="Gene3D" id="1.10.10.10">
    <property type="entry name" value="Winged helix-like DNA-binding domain superfamily/Winged helix DNA-binding domain"/>
    <property type="match status" value="1"/>
</dbReference>
<dbReference type="GeneID" id="68853890"/>
<evidence type="ECO:0000313" key="1">
    <source>
        <dbReference type="EMBL" id="QSG04590.1"/>
    </source>
</evidence>
<reference evidence="1" key="1">
    <citation type="submission" date="2020-11" db="EMBL/GenBank/DDBJ databases">
        <title>Carbohydrate-dependent, anaerobic sulfur respiration: A novel catabolism in halophilic archaea.</title>
        <authorList>
            <person name="Sorokin D.Y."/>
            <person name="Messina E."/>
            <person name="Smedile F."/>
            <person name="La Cono V."/>
            <person name="Hallsworth J.E."/>
            <person name="Yakimov M.M."/>
        </authorList>
    </citation>
    <scope>NUCLEOTIDE SEQUENCE</scope>
    <source>
        <strain evidence="1">HSR12-1</strain>
    </source>
</reference>
<dbReference type="SUPFAM" id="SSF46785">
    <property type="entry name" value="Winged helix' DNA-binding domain"/>
    <property type="match status" value="1"/>
</dbReference>
<accession>A0A897MR12</accession>
<dbReference type="InterPro" id="IPR036390">
    <property type="entry name" value="WH_DNA-bd_sf"/>
</dbReference>
<gene>
    <name evidence="1" type="primary">cheF</name>
    <name evidence="1" type="ORF">HSR121_0232</name>
</gene>
<dbReference type="AlphaFoldDB" id="A0A897MR12"/>
<dbReference type="InterPro" id="IPR036388">
    <property type="entry name" value="WH-like_DNA-bd_sf"/>
</dbReference>
<protein>
    <submittedName>
        <fullName evidence="1">Component of chemotaxis system associated with archaellum, contains CheF-like and HTH domain</fullName>
    </submittedName>
</protein>
<organism evidence="1 2">
    <name type="scientific">Halapricum desulfuricans</name>
    <dbReference type="NCBI Taxonomy" id="2841257"/>
    <lineage>
        <taxon>Archaea</taxon>
        <taxon>Methanobacteriati</taxon>
        <taxon>Methanobacteriota</taxon>
        <taxon>Stenosarchaea group</taxon>
        <taxon>Halobacteria</taxon>
        <taxon>Halobacteriales</taxon>
        <taxon>Haloarculaceae</taxon>
        <taxon>Halapricum</taxon>
    </lineage>
</organism>
<proteinExistence type="predicted"/>
<dbReference type="RefSeq" id="WP_229114047.1">
    <property type="nucleotide sequence ID" value="NZ_CP064787.1"/>
</dbReference>
<dbReference type="Pfam" id="PF04283">
    <property type="entry name" value="CheF-arch"/>
    <property type="match status" value="1"/>
</dbReference>
<dbReference type="Proteomes" id="UP000663525">
    <property type="component" value="Chromosome"/>
</dbReference>
<evidence type="ECO:0000313" key="2">
    <source>
        <dbReference type="Proteomes" id="UP000663525"/>
    </source>
</evidence>
<sequence>MPSVLADFTGRFSVAGSDRDGPVEGRILLGEERLVLAAGETDRETIPLTEVFDVASGNEAALIDPMAGTPLTVAYRNDSSRTTAVVAGGEATIEKFTTVLFKALLNGTAVRVKHPAKVGGRVLETAFVGGLLSLRSGGVVFDTEDGPVTVPLSSIVDFDRREESVDGRRRPVVAVAHVDSGQALTTVAATETSRELSLLGRYLRRTYEDVLASLRDLSLSERETETLAALYSTGDADVSLSSVVDADARTVKRILHALHEKGLVESGEHNPVLTAKGQIVVNQYLERVNE</sequence>